<dbReference type="OrthoDB" id="431588at2759"/>
<feature type="coiled-coil region" evidence="1">
    <location>
        <begin position="496"/>
        <end position="527"/>
    </location>
</feature>
<dbReference type="RefSeq" id="XP_030063611.1">
    <property type="nucleotide sequence ID" value="XM_030207751.1"/>
</dbReference>
<gene>
    <name evidence="5" type="primary">CCDC180</name>
</gene>
<accession>A0A6P7YFA2</accession>
<organism evidence="4 5">
    <name type="scientific">Microcaecilia unicolor</name>
    <dbReference type="NCBI Taxonomy" id="1415580"/>
    <lineage>
        <taxon>Eukaryota</taxon>
        <taxon>Metazoa</taxon>
        <taxon>Chordata</taxon>
        <taxon>Craniata</taxon>
        <taxon>Vertebrata</taxon>
        <taxon>Euteleostomi</taxon>
        <taxon>Amphibia</taxon>
        <taxon>Gymnophiona</taxon>
        <taxon>Siphonopidae</taxon>
        <taxon>Microcaecilia</taxon>
    </lineage>
</organism>
<feature type="coiled-coil region" evidence="1">
    <location>
        <begin position="134"/>
        <end position="187"/>
    </location>
</feature>
<dbReference type="InterPro" id="IPR028089">
    <property type="entry name" value="DUF4455"/>
</dbReference>
<reference evidence="5" key="1">
    <citation type="submission" date="2025-08" db="UniProtKB">
        <authorList>
            <consortium name="RefSeq"/>
        </authorList>
    </citation>
    <scope>IDENTIFICATION</scope>
</reference>
<keyword evidence="4" id="KW-1185">Reference proteome</keyword>
<dbReference type="FunCoup" id="A0A6P7YFA2">
    <property type="interactions" value="106"/>
</dbReference>
<dbReference type="Proteomes" id="UP000515156">
    <property type="component" value="Chromosome 6"/>
</dbReference>
<dbReference type="KEGG" id="muo:115473098"/>
<feature type="domain" description="DUF4455" evidence="2">
    <location>
        <begin position="131"/>
        <end position="596"/>
    </location>
</feature>
<dbReference type="InterPro" id="IPR027914">
    <property type="entry name" value="DUF4456"/>
</dbReference>
<keyword evidence="1" id="KW-0175">Coiled coil</keyword>
<evidence type="ECO:0000313" key="4">
    <source>
        <dbReference type="Proteomes" id="UP000515156"/>
    </source>
</evidence>
<evidence type="ECO:0000259" key="2">
    <source>
        <dbReference type="Pfam" id="PF14643"/>
    </source>
</evidence>
<proteinExistence type="predicted"/>
<evidence type="ECO:0000313" key="5">
    <source>
        <dbReference type="RefSeq" id="XP_030063611.1"/>
    </source>
</evidence>
<evidence type="ECO:0000259" key="3">
    <source>
        <dbReference type="Pfam" id="PF14644"/>
    </source>
</evidence>
<dbReference type="Pfam" id="PF14643">
    <property type="entry name" value="DUF4455"/>
    <property type="match status" value="1"/>
</dbReference>
<dbReference type="GeneID" id="115473098"/>
<dbReference type="CTD" id="100499483"/>
<dbReference type="PANTHER" id="PTHR21444:SF14">
    <property type="entry name" value="COILED-COIL DOMAIN-CONTAINING PROTEIN 180"/>
    <property type="match status" value="1"/>
</dbReference>
<sequence length="1445" mass="166912">MAMVGESHVVPSGRVYRQIFDAEVQLVRSLREARTRAAHHVFPLESFRIPLVRDVETRTGALLSPRQQVWTESMPNDWFTENPVFYREYMTAIIKQTQESESEIAAREVRGLTDVIVPETTDGSFLQHITESRKERHEAALTALQQKLVYIRKELEVLVMNTGKSFQAKLLKSNKDIELQFQKIENEKGRTCFTLQDFKKMWIAIAQNSQCRRQWIKEMDETLTSLEGNRAKQIGDVLKEYIKILENISYLMPQDVYRLIHKEAMLINQAVLANLRAVAKLSMNLVEADLKREASQWLRWQDIVKNWKTMQKDLIIQKFRDFIENEEIQNPKGVKMALDLMVKEQSELNEKRLKHLQSVRELYPPACTKSKVAEWNATLVDLNKEIDASGVQCLNNIRSQCEAVCQQCVSEIQKSRIQLLNMKICYPEEAQKFMMTYFFSLIGKLQRKFEDELELIDRALVKLVRQTEDKCKDLFEYSQAAVHLWDVLQTGLLQQEKEFQRKLEECRQQHDSENQAKEANLDILLDKLRQESFQQELDNSMQKALQALEDIQNGYKTFHKKQVEIVSTYPASVLNEIMSYSASVSQYFGVKEVYGQEQTEEDVKSVQDSVSVDVFTTSKGSSYSLLPSEPLAEPTTEELFITEVIVEEDLPECLQQIVIPENTFADLMKDIRLGFFEHLEMWFHQAVSDSQSIVASKTDELAAELELFCHLQEPRAQRIQKDVHHVRAAELLLHQERVESHCAGVKESLKRLKSEFNLVKDSMKNENKHFQQTVSNLEPTFRNATKSDKLVALCSSLYSRLDGHMEGVRIALRSYRQHVDNALGSVRDANADCIKSFRLFSEGGNFSPEEFGMLRNRLVKAAKEIDASERNIMADLEGMESKCLEQGTDVIRKFEERFQTLTTDMVYMENIQRQLTHLQLKIKAEVATSNLQSQKLHDILEQFSQKIDACTRPNIEKEAITAEELYNFAKSVMKQTMNRSKYLNCLLGSSHVLTDTPLQGSIAVAAARSDTFRLFSSSASLLQPCEIGKSVLEDAAMHVIKNILESQHPREEVDKELAVRHQEVGPELQQLFSAGQATDGTRSSAATATKKSTPLQVQKSDVILPRLTSKRHFKEKISHILWESYTIFQALAEEFYSKKEKRAVIRLECLQETYEQCVNVFQQKLQAYQNQTDEYHSACFLEFRKQLEQFENLLALVPPLLIADLQKQHLNQLCRDRDPIQLQFTQKLQNWEHTKAENEKMLRPTLGHPDNLKQLQELCKLEESRQQEQVNGIILKTQNLQKLFAECADDFVSTLSSLMEKLLLELDENISVNDIEKQTTEMPKNKMTTLPLHKQVELPFIDKNIKPVIEHGSRKWPGLSRTGLIKATKMKDDTPEETATVTTAKTTLCHISAMEARDAAYETYKQYLAKEIAKTEEEEKFQLMEAERWKDWWKKSVLQIKNLYA</sequence>
<name>A0A6P7YFA2_9AMPH</name>
<evidence type="ECO:0000256" key="1">
    <source>
        <dbReference type="SAM" id="Coils"/>
    </source>
</evidence>
<dbReference type="InParanoid" id="A0A6P7YFA2"/>
<dbReference type="PANTHER" id="PTHR21444">
    <property type="entry name" value="COILED-COIL DOMAIN-CONTAINING PROTEIN 180"/>
    <property type="match status" value="1"/>
</dbReference>
<protein>
    <submittedName>
        <fullName evidence="5">Coiled-coil domain-containing protein 180 isoform X1</fullName>
    </submittedName>
</protein>
<feature type="domain" description="DUF4456" evidence="3">
    <location>
        <begin position="1130"/>
        <end position="1329"/>
    </location>
</feature>
<dbReference type="Pfam" id="PF14644">
    <property type="entry name" value="DUF4456"/>
    <property type="match status" value="1"/>
</dbReference>